<dbReference type="Proteomes" id="UP001148786">
    <property type="component" value="Unassembled WGS sequence"/>
</dbReference>
<comment type="caution">
    <text evidence="1">The sequence shown here is derived from an EMBL/GenBank/DDBJ whole genome shotgun (WGS) entry which is preliminary data.</text>
</comment>
<dbReference type="AlphaFoldDB" id="A0A9W8K4L3"/>
<sequence length="411" mass="46357">MCVLRLLAMKPPSAHELRPVLPQEILDQIVDILAQSSNHDAVSTHARTYLFSQISLFCRSGEQLERVGRRITSLNKLLANSNASAFKSLGSCIKAFHLAFSFGYGCSTELREEVQGLLCNTRGLLDLFHKLHLNEWGIRELRLDTSVFKFRLDDLSADFVARPPALTVSGGRMCPDEPLYMSLLPSASLGTYEDVPEIPDEGPYNPAHPISLPSLVTYDTDHTFVFPRAWVMNGSKKSKNKPEEGGLEAPRLSIPEVNGCIDIARLQALRTVKFRMFGFFEEVDNITGLRIDTYAALAILLHTSAHPVALSAITFQVELYLEPRILRKRWHLRVASLTLLEGAIVKEQFSSVKTIRVEFQRLRRSHLYDNPDRTARYPPWVSETIRETVIVATPILAEDSRFFLVVDLEPQ</sequence>
<evidence type="ECO:0000313" key="2">
    <source>
        <dbReference type="Proteomes" id="UP001148786"/>
    </source>
</evidence>
<evidence type="ECO:0000313" key="1">
    <source>
        <dbReference type="EMBL" id="KAJ3511998.1"/>
    </source>
</evidence>
<gene>
    <name evidence="1" type="ORF">NLJ89_g3781</name>
</gene>
<dbReference type="OrthoDB" id="10685376at2759"/>
<accession>A0A9W8K4L3</accession>
<reference evidence="1" key="1">
    <citation type="submission" date="2022-07" db="EMBL/GenBank/DDBJ databases">
        <title>Genome Sequence of Agrocybe chaxingu.</title>
        <authorList>
            <person name="Buettner E."/>
        </authorList>
    </citation>
    <scope>NUCLEOTIDE SEQUENCE</scope>
    <source>
        <strain evidence="1">MP-N11</strain>
    </source>
</reference>
<proteinExistence type="predicted"/>
<name>A0A9W8K4L3_9AGAR</name>
<organism evidence="1 2">
    <name type="scientific">Agrocybe chaxingu</name>
    <dbReference type="NCBI Taxonomy" id="84603"/>
    <lineage>
        <taxon>Eukaryota</taxon>
        <taxon>Fungi</taxon>
        <taxon>Dikarya</taxon>
        <taxon>Basidiomycota</taxon>
        <taxon>Agaricomycotina</taxon>
        <taxon>Agaricomycetes</taxon>
        <taxon>Agaricomycetidae</taxon>
        <taxon>Agaricales</taxon>
        <taxon>Agaricineae</taxon>
        <taxon>Strophariaceae</taxon>
        <taxon>Agrocybe</taxon>
    </lineage>
</organism>
<keyword evidence="2" id="KW-1185">Reference proteome</keyword>
<dbReference type="EMBL" id="JANKHO010000289">
    <property type="protein sequence ID" value="KAJ3511998.1"/>
    <property type="molecule type" value="Genomic_DNA"/>
</dbReference>
<protein>
    <submittedName>
        <fullName evidence="1">Uncharacterized protein</fullName>
    </submittedName>
</protein>